<protein>
    <submittedName>
        <fullName evidence="1">Uncharacterized protein</fullName>
    </submittedName>
</protein>
<accession>A0A2T7PSY7</accession>
<dbReference type="AlphaFoldDB" id="A0A2T7PSY7"/>
<evidence type="ECO:0000313" key="1">
    <source>
        <dbReference type="EMBL" id="PVD36542.1"/>
    </source>
</evidence>
<dbReference type="EMBL" id="PZQS01000002">
    <property type="protein sequence ID" value="PVD36542.1"/>
    <property type="molecule type" value="Genomic_DNA"/>
</dbReference>
<keyword evidence="2" id="KW-1185">Reference proteome</keyword>
<dbReference type="Proteomes" id="UP000245119">
    <property type="component" value="Linkage Group LG2"/>
</dbReference>
<comment type="caution">
    <text evidence="1">The sequence shown here is derived from an EMBL/GenBank/DDBJ whole genome shotgun (WGS) entry which is preliminary data.</text>
</comment>
<evidence type="ECO:0000313" key="2">
    <source>
        <dbReference type="Proteomes" id="UP000245119"/>
    </source>
</evidence>
<reference evidence="1 2" key="1">
    <citation type="submission" date="2018-04" db="EMBL/GenBank/DDBJ databases">
        <title>The genome of golden apple snail Pomacea canaliculata provides insight into stress tolerance and invasive adaptation.</title>
        <authorList>
            <person name="Liu C."/>
            <person name="Liu B."/>
            <person name="Ren Y."/>
            <person name="Zhang Y."/>
            <person name="Wang H."/>
            <person name="Li S."/>
            <person name="Jiang F."/>
            <person name="Yin L."/>
            <person name="Zhang G."/>
            <person name="Qian W."/>
            <person name="Fan W."/>
        </authorList>
    </citation>
    <scope>NUCLEOTIDE SEQUENCE [LARGE SCALE GENOMIC DNA]</scope>
    <source>
        <strain evidence="1">SZHN2017</strain>
        <tissue evidence="1">Muscle</tissue>
    </source>
</reference>
<name>A0A2T7PSY7_POMCA</name>
<organism evidence="1 2">
    <name type="scientific">Pomacea canaliculata</name>
    <name type="common">Golden apple snail</name>
    <dbReference type="NCBI Taxonomy" id="400727"/>
    <lineage>
        <taxon>Eukaryota</taxon>
        <taxon>Metazoa</taxon>
        <taxon>Spiralia</taxon>
        <taxon>Lophotrochozoa</taxon>
        <taxon>Mollusca</taxon>
        <taxon>Gastropoda</taxon>
        <taxon>Caenogastropoda</taxon>
        <taxon>Architaenioglossa</taxon>
        <taxon>Ampullarioidea</taxon>
        <taxon>Ampullariidae</taxon>
        <taxon>Pomacea</taxon>
    </lineage>
</organism>
<proteinExistence type="predicted"/>
<sequence>METQQRLAPTSGLVNDLLRCAEVECWLTLDTFFSNTLTSVYVHSLFFRSERILKALSDVNYFVLIVK</sequence>
<gene>
    <name evidence="1" type="ORF">C0Q70_03527</name>
</gene>